<proteinExistence type="predicted"/>
<sequence>MRRFGQIIQVKPDHIEDYERIHAAVWPEVLETIRACNMRNYTIFRHGTLLFAYFEYIGNDFAADQKMMAADPKTQEWWKYTDPMQEPVEERADGEWWANMKVVFHTD</sequence>
<dbReference type="SUPFAM" id="SSF54909">
    <property type="entry name" value="Dimeric alpha+beta barrel"/>
    <property type="match status" value="1"/>
</dbReference>
<dbReference type="InterPro" id="IPR011008">
    <property type="entry name" value="Dimeric_a/b-barrel"/>
</dbReference>
<dbReference type="Pfam" id="PF05336">
    <property type="entry name" value="rhaM"/>
    <property type="match status" value="1"/>
</dbReference>
<dbReference type="PANTHER" id="PTHR34389:SF2">
    <property type="entry name" value="L-RHAMNOSE MUTAROTASE"/>
    <property type="match status" value="1"/>
</dbReference>
<dbReference type="EMBL" id="BNJJ01000044">
    <property type="protein sequence ID" value="GHO89764.1"/>
    <property type="molecule type" value="Genomic_DNA"/>
</dbReference>
<dbReference type="Proteomes" id="UP000635565">
    <property type="component" value="Unassembled WGS sequence"/>
</dbReference>
<organism evidence="1 2">
    <name type="scientific">Dictyobacter formicarum</name>
    <dbReference type="NCBI Taxonomy" id="2778368"/>
    <lineage>
        <taxon>Bacteria</taxon>
        <taxon>Bacillati</taxon>
        <taxon>Chloroflexota</taxon>
        <taxon>Ktedonobacteria</taxon>
        <taxon>Ktedonobacterales</taxon>
        <taxon>Dictyobacteraceae</taxon>
        <taxon>Dictyobacter</taxon>
    </lineage>
</organism>
<dbReference type="PANTHER" id="PTHR34389">
    <property type="entry name" value="L-RHAMNOSE MUTAROTASE"/>
    <property type="match status" value="1"/>
</dbReference>
<protein>
    <recommendedName>
        <fullName evidence="3">L-rhamnose mutarotase</fullName>
    </recommendedName>
</protein>
<dbReference type="Gene3D" id="3.30.70.100">
    <property type="match status" value="1"/>
</dbReference>
<evidence type="ECO:0008006" key="3">
    <source>
        <dbReference type="Google" id="ProtNLM"/>
    </source>
</evidence>
<gene>
    <name evidence="1" type="ORF">KSZ_77700</name>
</gene>
<comment type="caution">
    <text evidence="1">The sequence shown here is derived from an EMBL/GenBank/DDBJ whole genome shotgun (WGS) entry which is preliminary data.</text>
</comment>
<accession>A0ABQ3VVR7</accession>
<dbReference type="InterPro" id="IPR008000">
    <property type="entry name" value="Rham/fucose_mutarotase"/>
</dbReference>
<name>A0ABQ3VVR7_9CHLR</name>
<reference evidence="1 2" key="1">
    <citation type="journal article" date="2021" name="Int. J. Syst. Evol. Microbiol.">
        <title>Reticulibacter mediterranei gen. nov., sp. nov., within the new family Reticulibacteraceae fam. nov., and Ktedonospora formicarum gen. nov., sp. nov., Ktedonobacter robiniae sp. nov., Dictyobacter formicarum sp. nov. and Dictyobacter arantiisoli sp. nov., belonging to the class Ktedonobacteria.</title>
        <authorList>
            <person name="Yabe S."/>
            <person name="Zheng Y."/>
            <person name="Wang C.M."/>
            <person name="Sakai Y."/>
            <person name="Abe K."/>
            <person name="Yokota A."/>
            <person name="Donadio S."/>
            <person name="Cavaletti L."/>
            <person name="Monciardini P."/>
        </authorList>
    </citation>
    <scope>NUCLEOTIDE SEQUENCE [LARGE SCALE GENOMIC DNA]</scope>
    <source>
        <strain evidence="1 2">SOSP1-9</strain>
    </source>
</reference>
<evidence type="ECO:0000313" key="2">
    <source>
        <dbReference type="Proteomes" id="UP000635565"/>
    </source>
</evidence>
<evidence type="ECO:0000313" key="1">
    <source>
        <dbReference type="EMBL" id="GHO89764.1"/>
    </source>
</evidence>
<keyword evidence="2" id="KW-1185">Reference proteome</keyword>
<dbReference type="RefSeq" id="WP_201367327.1">
    <property type="nucleotide sequence ID" value="NZ_BNJJ01000044.1"/>
</dbReference>